<feature type="region of interest" description="Disordered" evidence="1">
    <location>
        <begin position="1"/>
        <end position="55"/>
    </location>
</feature>
<sequence length="89" mass="9810">MLARGLERRDTSSERNRTNRIFKGRGRRRIPGAIAPDRRNGKGLPLHHPDACGLRTRIPGRTALRATMARSPKAASFKRTAAKAVPLTA</sequence>
<evidence type="ECO:0000256" key="1">
    <source>
        <dbReference type="SAM" id="MobiDB-lite"/>
    </source>
</evidence>
<evidence type="ECO:0000313" key="3">
    <source>
        <dbReference type="Proteomes" id="UP000220752"/>
    </source>
</evidence>
<dbReference type="AlphaFoldDB" id="A0A2A6Z9J4"/>
<dbReference type="Proteomes" id="UP000220752">
    <property type="component" value="Unassembled WGS sequence"/>
</dbReference>
<gene>
    <name evidence="2" type="ORF">CGS46_10610</name>
</gene>
<organism evidence="2 3">
    <name type="scientific">Faecalibacterium langellae</name>
    <dbReference type="NCBI Taxonomy" id="3435293"/>
    <lineage>
        <taxon>Bacteria</taxon>
        <taxon>Bacillati</taxon>
        <taxon>Bacillota</taxon>
        <taxon>Clostridia</taxon>
        <taxon>Eubacteriales</taxon>
        <taxon>Oscillospiraceae</taxon>
        <taxon>Faecalibacterium</taxon>
    </lineage>
</organism>
<feature type="compositionally biased region" description="Basic residues" evidence="1">
    <location>
        <begin position="18"/>
        <end position="30"/>
    </location>
</feature>
<keyword evidence="3" id="KW-1185">Reference proteome</keyword>
<accession>A0A2A6Z9J4</accession>
<protein>
    <submittedName>
        <fullName evidence="2">Uncharacterized protein</fullName>
    </submittedName>
</protein>
<evidence type="ECO:0000313" key="2">
    <source>
        <dbReference type="EMBL" id="PDX58075.1"/>
    </source>
</evidence>
<dbReference type="EMBL" id="NMTQ01000035">
    <property type="protein sequence ID" value="PDX58075.1"/>
    <property type="molecule type" value="Genomic_DNA"/>
</dbReference>
<feature type="compositionally biased region" description="Basic and acidic residues" evidence="1">
    <location>
        <begin position="1"/>
        <end position="17"/>
    </location>
</feature>
<reference evidence="2 3" key="1">
    <citation type="journal article" date="2017" name="Front. Microbiol.">
        <title>New Insights into the Diversity of the Genus Faecalibacterium.</title>
        <authorList>
            <person name="Benevides L."/>
            <person name="Burman S."/>
            <person name="Martin R."/>
            <person name="Robert V."/>
            <person name="Thomas M."/>
            <person name="Miquel S."/>
            <person name="Chain F."/>
            <person name="Sokol H."/>
            <person name="Bermudez-Humaran L.G."/>
            <person name="Morrison M."/>
            <person name="Langella P."/>
            <person name="Azevedo V.A."/>
            <person name="Chatel J.M."/>
            <person name="Soares S."/>
        </authorList>
    </citation>
    <scope>NUCLEOTIDE SEQUENCE [LARGE SCALE GENOMIC DNA]</scope>
    <source>
        <strain evidence="3">CNCM I-4540</strain>
    </source>
</reference>
<proteinExistence type="predicted"/>
<comment type="caution">
    <text evidence="2">The sequence shown here is derived from an EMBL/GenBank/DDBJ whole genome shotgun (WGS) entry which is preliminary data.</text>
</comment>
<name>A0A2A6Z9J4_9FIRM</name>